<dbReference type="AlphaFoldDB" id="X6MRD4"/>
<reference evidence="1 2" key="1">
    <citation type="journal article" date="2013" name="Curr. Biol.">
        <title>The Genome of the Foraminiferan Reticulomyxa filosa.</title>
        <authorList>
            <person name="Glockner G."/>
            <person name="Hulsmann N."/>
            <person name="Schleicher M."/>
            <person name="Noegel A.A."/>
            <person name="Eichinger L."/>
            <person name="Gallinger C."/>
            <person name="Pawlowski J."/>
            <person name="Sierra R."/>
            <person name="Euteneuer U."/>
            <person name="Pillet L."/>
            <person name="Moustafa A."/>
            <person name="Platzer M."/>
            <person name="Groth M."/>
            <person name="Szafranski K."/>
            <person name="Schliwa M."/>
        </authorList>
    </citation>
    <scope>NUCLEOTIDE SEQUENCE [LARGE SCALE GENOMIC DNA]</scope>
</reference>
<protein>
    <submittedName>
        <fullName evidence="1">RasGEF domain-containing protein</fullName>
    </submittedName>
</protein>
<organism evidence="1 2">
    <name type="scientific">Reticulomyxa filosa</name>
    <dbReference type="NCBI Taxonomy" id="46433"/>
    <lineage>
        <taxon>Eukaryota</taxon>
        <taxon>Sar</taxon>
        <taxon>Rhizaria</taxon>
        <taxon>Retaria</taxon>
        <taxon>Foraminifera</taxon>
        <taxon>Monothalamids</taxon>
        <taxon>Reticulomyxidae</taxon>
        <taxon>Reticulomyxa</taxon>
    </lineage>
</organism>
<comment type="caution">
    <text evidence="1">The sequence shown here is derived from an EMBL/GenBank/DDBJ whole genome shotgun (WGS) entry which is preliminary data.</text>
</comment>
<dbReference type="PANTHER" id="PTHR20916:SF18">
    <property type="entry name" value="IPT_TIG DOMAIN-CONTAINING PROTEIN"/>
    <property type="match status" value="1"/>
</dbReference>
<evidence type="ECO:0000313" key="1">
    <source>
        <dbReference type="EMBL" id="ETO15997.1"/>
    </source>
</evidence>
<dbReference type="EMBL" id="ASPP01018648">
    <property type="protein sequence ID" value="ETO15997.1"/>
    <property type="molecule type" value="Genomic_DNA"/>
</dbReference>
<evidence type="ECO:0000313" key="2">
    <source>
        <dbReference type="Proteomes" id="UP000023152"/>
    </source>
</evidence>
<name>X6MRD4_RETFI</name>
<dbReference type="PANTHER" id="PTHR20916">
    <property type="entry name" value="CYSTEINE AND GLYCINE-RICH PROTEIN 2 BINDING PROTEIN"/>
    <property type="match status" value="1"/>
</dbReference>
<gene>
    <name evidence="1" type="ORF">RFI_21362</name>
</gene>
<keyword evidence="2" id="KW-1185">Reference proteome</keyword>
<dbReference type="Proteomes" id="UP000023152">
    <property type="component" value="Unassembled WGS sequence"/>
</dbReference>
<sequence length="830" mass="97840">MIRDIERPELQKIKKIHIQYIQHRSYKQKKKENVMSTLHESLRKDEPFVSKVMQLLTLIVDVMDKSTDIQVFIEKHEKIESEDDVLYVAVMHCITLFKQLLPLFSCSFLENKNDWVCPLIEMLINPVFCHEHFYDVCIDILIQAIPYFQNEIQYYYHIHKKDQQQKGYQILQSYQLIVELIISIINDHNNIFSCNQFDIEPCGQSNNNINDNNTFRMISLWGVFVVINSLFVNNRDYALQFTQPLLDIITRSLANEQPLIRIHAFKQWKYFVWAFTRADDHYTVRKQNYCELFIKPILHCLRCDPSIDVKIQALDAWCYVIQIICQSNTMFASVISRRPHSNTNTNTDTCESIVYELDIKPIIYLALDFKDKQLWSYINVILMHLLYTKIRNKNALKINSKHLSFKFNSSLSLSFNDYLFADDNNNSNGNNNGSNNNNDNNFIFSPLQLLQVVGHKNININSSITCFEIKSKNWIFCLQDFVQFVICGCRTYKNLTSIRIAIMLIITFFETCKNLEEDDKDNINTIINMIITIIPMFGNNDDVIYNQPLKTKLLMYLNCILLHFWDCISNHNLSKDISNYIVDFINHHNNSNYPNFSLFILQLWHHHCKQSNIYPFTVLDSNQLINPNEMSFQAQYSILQENIQYVMHIWDYLKVMPLEFNDNNNGSDNDSNHSSNHHYFDLNYSYDDTIDINVIQAINFPVQHLKTIIIIIQQICQHILYLLSVDNKRQLLQDQIFLLNQNIIQCIFQIFIQLTQKIADNNNNNNLVIIFEPIIIELSQQIQSLIHQIKENHNVDIGTDIDVDIPYVCSLCAEIVQFQKIIIPNRQKKK</sequence>
<proteinExistence type="predicted"/>
<accession>X6MRD4</accession>